<evidence type="ECO:0000256" key="1">
    <source>
        <dbReference type="ARBA" id="ARBA00022448"/>
    </source>
</evidence>
<dbReference type="Gene3D" id="1.10.760.10">
    <property type="entry name" value="Cytochrome c-like domain"/>
    <property type="match status" value="1"/>
</dbReference>
<evidence type="ECO:0000256" key="4">
    <source>
        <dbReference type="ARBA" id="ARBA00022982"/>
    </source>
</evidence>
<keyword evidence="7" id="KW-0732">Signal</keyword>
<keyword evidence="3 6" id="KW-0479">Metal-binding</keyword>
<dbReference type="InterPro" id="IPR009056">
    <property type="entry name" value="Cyt_c-like_dom"/>
</dbReference>
<evidence type="ECO:0000256" key="3">
    <source>
        <dbReference type="ARBA" id="ARBA00022723"/>
    </source>
</evidence>
<dbReference type="PANTHER" id="PTHR33751">
    <property type="entry name" value="CBB3-TYPE CYTOCHROME C OXIDASE SUBUNIT FIXP"/>
    <property type="match status" value="1"/>
</dbReference>
<evidence type="ECO:0000256" key="7">
    <source>
        <dbReference type="SAM" id="SignalP"/>
    </source>
</evidence>
<dbReference type="Pfam" id="PF00034">
    <property type="entry name" value="Cytochrom_C"/>
    <property type="match status" value="1"/>
</dbReference>
<keyword evidence="5 6" id="KW-0408">Iron</keyword>
<protein>
    <submittedName>
        <fullName evidence="9">C-type cytochrome</fullName>
    </submittedName>
</protein>
<dbReference type="EMBL" id="CP140153">
    <property type="protein sequence ID" value="WQH16582.1"/>
    <property type="molecule type" value="Genomic_DNA"/>
</dbReference>
<organism evidence="9 10">
    <name type="scientific">Guyparkeria halophila</name>
    <dbReference type="NCBI Taxonomy" id="47960"/>
    <lineage>
        <taxon>Bacteria</taxon>
        <taxon>Pseudomonadati</taxon>
        <taxon>Pseudomonadota</taxon>
        <taxon>Gammaproteobacteria</taxon>
        <taxon>Chromatiales</taxon>
        <taxon>Thioalkalibacteraceae</taxon>
        <taxon>Guyparkeria</taxon>
    </lineage>
</organism>
<dbReference type="SUPFAM" id="SSF46626">
    <property type="entry name" value="Cytochrome c"/>
    <property type="match status" value="1"/>
</dbReference>
<evidence type="ECO:0000259" key="8">
    <source>
        <dbReference type="PROSITE" id="PS51007"/>
    </source>
</evidence>
<reference evidence="9 10" key="1">
    <citation type="submission" date="2023-11" db="EMBL/GenBank/DDBJ databases">
        <title>MicrobeMod: A computational toolkit for identifying prokaryotic methylation and restriction-modification with nanopore sequencing.</title>
        <authorList>
            <person name="Crits-Christoph A."/>
            <person name="Kang S.C."/>
            <person name="Lee H."/>
            <person name="Ostrov N."/>
        </authorList>
    </citation>
    <scope>NUCLEOTIDE SEQUENCE [LARGE SCALE GENOMIC DNA]</scope>
    <source>
        <strain evidence="9 10">ATCC 49870</strain>
    </source>
</reference>
<evidence type="ECO:0000256" key="5">
    <source>
        <dbReference type="ARBA" id="ARBA00023004"/>
    </source>
</evidence>
<dbReference type="InterPro" id="IPR036909">
    <property type="entry name" value="Cyt_c-like_dom_sf"/>
</dbReference>
<evidence type="ECO:0000313" key="9">
    <source>
        <dbReference type="EMBL" id="WQH16582.1"/>
    </source>
</evidence>
<gene>
    <name evidence="9" type="ORF">SR882_01395</name>
</gene>
<keyword evidence="2 6" id="KW-0349">Heme</keyword>
<dbReference type="Proteomes" id="UP001327459">
    <property type="component" value="Chromosome"/>
</dbReference>
<evidence type="ECO:0000256" key="2">
    <source>
        <dbReference type="ARBA" id="ARBA00022617"/>
    </source>
</evidence>
<evidence type="ECO:0000256" key="6">
    <source>
        <dbReference type="PROSITE-ProRule" id="PRU00433"/>
    </source>
</evidence>
<name>A0ABZ0YZD1_9GAMM</name>
<dbReference type="RefSeq" id="WP_322521573.1">
    <property type="nucleotide sequence ID" value="NZ_CP140153.1"/>
</dbReference>
<keyword evidence="4" id="KW-0249">Electron transport</keyword>
<sequence length="117" mass="12072">MSTNREAAASRRLPARTLAAVGLGLTLFAGVTTAGDQAGAMEMSNGSIIGSTCMGCHGFQGKGSGNIPRLAGLPKEVIAGKMLAYKSDGQEGTVMNRIAKGYSDEEIQAVSEFFANQ</sequence>
<dbReference type="InterPro" id="IPR050597">
    <property type="entry name" value="Cytochrome_c_Oxidase_Subunit"/>
</dbReference>
<feature type="chain" id="PRO_5045820260" evidence="7">
    <location>
        <begin position="35"/>
        <end position="117"/>
    </location>
</feature>
<keyword evidence="1" id="KW-0813">Transport</keyword>
<proteinExistence type="predicted"/>
<dbReference type="PANTHER" id="PTHR33751:SF9">
    <property type="entry name" value="CYTOCHROME C4"/>
    <property type="match status" value="1"/>
</dbReference>
<evidence type="ECO:0000313" key="10">
    <source>
        <dbReference type="Proteomes" id="UP001327459"/>
    </source>
</evidence>
<feature type="signal peptide" evidence="7">
    <location>
        <begin position="1"/>
        <end position="34"/>
    </location>
</feature>
<accession>A0ABZ0YZD1</accession>
<feature type="domain" description="Cytochrome c" evidence="8">
    <location>
        <begin position="19"/>
        <end position="117"/>
    </location>
</feature>
<keyword evidence="10" id="KW-1185">Reference proteome</keyword>
<dbReference type="PROSITE" id="PS51007">
    <property type="entry name" value="CYTC"/>
    <property type="match status" value="1"/>
</dbReference>